<name>A0ABU7M155_9PROT</name>
<dbReference type="Pfam" id="PF12706">
    <property type="entry name" value="Lactamase_B_2"/>
    <property type="match status" value="1"/>
</dbReference>
<evidence type="ECO:0000256" key="2">
    <source>
        <dbReference type="ARBA" id="ARBA00022723"/>
    </source>
</evidence>
<evidence type="ECO:0000256" key="6">
    <source>
        <dbReference type="ARBA" id="ARBA00022884"/>
    </source>
</evidence>
<dbReference type="EC" id="3.1.-.-" evidence="8"/>
<evidence type="ECO:0000256" key="4">
    <source>
        <dbReference type="ARBA" id="ARBA00022833"/>
    </source>
</evidence>
<dbReference type="InterPro" id="IPR055132">
    <property type="entry name" value="RNase_J_b_CASP"/>
</dbReference>
<keyword evidence="1" id="KW-0540">Nuclease</keyword>
<organism evidence="8 9">
    <name type="scientific">Hyphobacterium marinum</name>
    <dbReference type="NCBI Taxonomy" id="3116574"/>
    <lineage>
        <taxon>Bacteria</taxon>
        <taxon>Pseudomonadati</taxon>
        <taxon>Pseudomonadota</taxon>
        <taxon>Alphaproteobacteria</taxon>
        <taxon>Maricaulales</taxon>
        <taxon>Maricaulaceae</taxon>
        <taxon>Hyphobacterium</taxon>
    </lineage>
</organism>
<accession>A0ABU7M155</accession>
<reference evidence="8 9" key="1">
    <citation type="submission" date="2024-01" db="EMBL/GenBank/DDBJ databases">
        <title>Hyphobacterium bacterium isolated from marine sediment.</title>
        <authorList>
            <person name="Zhao S."/>
        </authorList>
    </citation>
    <scope>NUCLEOTIDE SEQUENCE [LARGE SCALE GENOMIC DNA]</scope>
    <source>
        <strain evidence="8 9">Y60-23</strain>
    </source>
</reference>
<dbReference type="GO" id="GO:0016787">
    <property type="term" value="F:hydrolase activity"/>
    <property type="evidence" value="ECO:0007669"/>
    <property type="project" value="UniProtKB-KW"/>
</dbReference>
<keyword evidence="6" id="KW-0694">RNA-binding</keyword>
<dbReference type="InterPro" id="IPR001279">
    <property type="entry name" value="Metallo-B-lactamas"/>
</dbReference>
<protein>
    <submittedName>
        <fullName evidence="8">Ribonuclease J</fullName>
        <ecNumber evidence="8">3.1.-.-</ecNumber>
    </submittedName>
</protein>
<dbReference type="Pfam" id="PF22505">
    <property type="entry name" value="RNase_J_b_CASP"/>
    <property type="match status" value="1"/>
</dbReference>
<dbReference type="SUPFAM" id="SSF56281">
    <property type="entry name" value="Metallo-hydrolase/oxidoreductase"/>
    <property type="match status" value="1"/>
</dbReference>
<dbReference type="InterPro" id="IPR042173">
    <property type="entry name" value="RNase_J_2"/>
</dbReference>
<keyword evidence="3 8" id="KW-0378">Hydrolase</keyword>
<dbReference type="Proteomes" id="UP001310692">
    <property type="component" value="Unassembled WGS sequence"/>
</dbReference>
<dbReference type="PANTHER" id="PTHR43694">
    <property type="entry name" value="RIBONUCLEASE J"/>
    <property type="match status" value="1"/>
</dbReference>
<dbReference type="Gene3D" id="3.60.15.10">
    <property type="entry name" value="Ribonuclease Z/Hydroxyacylglutathione hydrolase-like"/>
    <property type="match status" value="1"/>
</dbReference>
<evidence type="ECO:0000256" key="5">
    <source>
        <dbReference type="ARBA" id="ARBA00022839"/>
    </source>
</evidence>
<feature type="domain" description="Metallo-beta-lactamase" evidence="7">
    <location>
        <begin position="20"/>
        <end position="226"/>
    </location>
</feature>
<dbReference type="Gene3D" id="3.40.50.10710">
    <property type="entry name" value="Metallo-hydrolase/oxidoreductase"/>
    <property type="match status" value="1"/>
</dbReference>
<evidence type="ECO:0000313" key="9">
    <source>
        <dbReference type="Proteomes" id="UP001310692"/>
    </source>
</evidence>
<keyword evidence="9" id="KW-1185">Reference proteome</keyword>
<dbReference type="Pfam" id="PF17770">
    <property type="entry name" value="RNase_J_C"/>
    <property type="match status" value="1"/>
</dbReference>
<comment type="caution">
    <text evidence="8">The sequence shown here is derived from an EMBL/GenBank/DDBJ whole genome shotgun (WGS) entry which is preliminary data.</text>
</comment>
<dbReference type="InterPro" id="IPR036866">
    <property type="entry name" value="RibonucZ/Hydroxyglut_hydro"/>
</dbReference>
<dbReference type="PANTHER" id="PTHR43694:SF1">
    <property type="entry name" value="RIBONUCLEASE J"/>
    <property type="match status" value="1"/>
</dbReference>
<keyword evidence="5" id="KW-0269">Exonuclease</keyword>
<evidence type="ECO:0000256" key="1">
    <source>
        <dbReference type="ARBA" id="ARBA00022722"/>
    </source>
</evidence>
<dbReference type="InterPro" id="IPR041636">
    <property type="entry name" value="RNase_J_C"/>
</dbReference>
<keyword evidence="2" id="KW-0479">Metal-binding</keyword>
<dbReference type="SMART" id="SM00849">
    <property type="entry name" value="Lactamase_B"/>
    <property type="match status" value="1"/>
</dbReference>
<dbReference type="CDD" id="cd07714">
    <property type="entry name" value="RNaseJ_MBL-fold"/>
    <property type="match status" value="1"/>
</dbReference>
<dbReference type="RefSeq" id="WP_330197113.1">
    <property type="nucleotide sequence ID" value="NZ_JAZDRO010000006.1"/>
</dbReference>
<evidence type="ECO:0000259" key="7">
    <source>
        <dbReference type="SMART" id="SM00849"/>
    </source>
</evidence>
<dbReference type="Pfam" id="PF07521">
    <property type="entry name" value="RMMBL"/>
    <property type="match status" value="1"/>
</dbReference>
<evidence type="ECO:0000256" key="3">
    <source>
        <dbReference type="ARBA" id="ARBA00022801"/>
    </source>
</evidence>
<dbReference type="InterPro" id="IPR011108">
    <property type="entry name" value="RMMBL"/>
</dbReference>
<sequence>MSIEDDGLYFLPLGGSGEIGMNLNLYGYGPEHARKWIIVDCGVTFGDLTTPGVDLIMPDPAFIEERRDDLLAIVLTHAHEDHMGAVAQLWERLRCPVYATPFTAWLMRDRLAEKGLDKVVELHEIALDGRLTLGPFDLQFLTLTHSIPEPNGLAIRTPAGLVLHTGDWKIDPDPLIGETTDVDAITALGEEGVLALVCDSTNVFTEGVSGSEGDVREELIKLVGEQTGRVAVAAFASNVARMETAIRAAEANDRRVCLVGRSMHRMAAAAKHVGLLADAQPFVDEEDAAHFPKEKILYLCTGSQGEPRAALSRIAEGSHRNVTLSKGDSAIFSSRVIPGNEIGIFELQNKLAERGVDIITEHDRDIHVSGHPCREELRAMYNWAKPRIAIPVHGERRHLIEHADFARSLQVPMALAPKNGDLIRISADGPQIVDEVPSGRLHVDGNFITDADADSMRERRKLAYSGHIAVSLAITNTGELAAGPDVRAVGVADSRDYPLERFLDDLADAAEQAYERLSRRDRSDEEATEEAIRRAVRKEANRIWGKKPIVDVTALTV</sequence>
<dbReference type="EMBL" id="JAZDRO010000006">
    <property type="protein sequence ID" value="MEE2567547.1"/>
    <property type="molecule type" value="Genomic_DNA"/>
</dbReference>
<dbReference type="Gene3D" id="3.10.20.580">
    <property type="match status" value="1"/>
</dbReference>
<keyword evidence="4" id="KW-0862">Zinc</keyword>
<evidence type="ECO:0000313" key="8">
    <source>
        <dbReference type="EMBL" id="MEE2567547.1"/>
    </source>
</evidence>
<gene>
    <name evidence="8" type="ORF">V0U35_12735</name>
</gene>
<proteinExistence type="predicted"/>